<dbReference type="PANTHER" id="PTHR34676:SF28">
    <property type="entry name" value="ZINC FINGER, CCHC-TYPE, RIBONUCLEASE H-LIKE DOMAIN, GAG-PRE-INTEGRASE DOMAIN PROTEIN-RELATED"/>
    <property type="match status" value="1"/>
</dbReference>
<evidence type="ECO:0008006" key="3">
    <source>
        <dbReference type="Google" id="ProtNLM"/>
    </source>
</evidence>
<name>A0ABQ5DCK2_9ASTR</name>
<reference evidence="1" key="2">
    <citation type="submission" date="2022-01" db="EMBL/GenBank/DDBJ databases">
        <authorList>
            <person name="Yamashiro T."/>
            <person name="Shiraishi A."/>
            <person name="Satake H."/>
            <person name="Nakayama K."/>
        </authorList>
    </citation>
    <scope>NUCLEOTIDE SEQUENCE</scope>
</reference>
<dbReference type="EMBL" id="BQNB010015183">
    <property type="protein sequence ID" value="GJT36951.1"/>
    <property type="molecule type" value="Genomic_DNA"/>
</dbReference>
<sequence>MGTFRETLTEGTEGGPHLGLERPRVYFDLSPEDKERYNADIRATNILLQGLPKDIYSLINHYTDAKDIWDNVKMLLEGSELTKEDRESQLYDDFEHFRQNKGETIHDYYVRFAKLINDMRNIKMTMSRMQLNSKFVNNMLPEWGRFVTTVKLNRGLRDSNYDQLYAYLKQHEAHANENKMMLDRFTQHTVDPLALMSNVSHQQHYSQSSTTPPSTYVPPHFADNTQLDSGLSPTDNLIENLTNILALLIQSYKTYLP</sequence>
<dbReference type="PANTHER" id="PTHR34676">
    <property type="entry name" value="DUF4219 DOMAIN-CONTAINING PROTEIN-RELATED"/>
    <property type="match status" value="1"/>
</dbReference>
<comment type="caution">
    <text evidence="1">The sequence shown here is derived from an EMBL/GenBank/DDBJ whole genome shotgun (WGS) entry which is preliminary data.</text>
</comment>
<reference evidence="1" key="1">
    <citation type="journal article" date="2022" name="Int. J. Mol. Sci.">
        <title>Draft Genome of Tanacetum Coccineum: Genomic Comparison of Closely Related Tanacetum-Family Plants.</title>
        <authorList>
            <person name="Yamashiro T."/>
            <person name="Shiraishi A."/>
            <person name="Nakayama K."/>
            <person name="Satake H."/>
        </authorList>
    </citation>
    <scope>NUCLEOTIDE SEQUENCE</scope>
</reference>
<evidence type="ECO:0000313" key="2">
    <source>
        <dbReference type="Proteomes" id="UP001151760"/>
    </source>
</evidence>
<dbReference type="Proteomes" id="UP001151760">
    <property type="component" value="Unassembled WGS sequence"/>
</dbReference>
<organism evidence="1 2">
    <name type="scientific">Tanacetum coccineum</name>
    <dbReference type="NCBI Taxonomy" id="301880"/>
    <lineage>
        <taxon>Eukaryota</taxon>
        <taxon>Viridiplantae</taxon>
        <taxon>Streptophyta</taxon>
        <taxon>Embryophyta</taxon>
        <taxon>Tracheophyta</taxon>
        <taxon>Spermatophyta</taxon>
        <taxon>Magnoliopsida</taxon>
        <taxon>eudicotyledons</taxon>
        <taxon>Gunneridae</taxon>
        <taxon>Pentapetalae</taxon>
        <taxon>asterids</taxon>
        <taxon>campanulids</taxon>
        <taxon>Asterales</taxon>
        <taxon>Asteraceae</taxon>
        <taxon>Asteroideae</taxon>
        <taxon>Anthemideae</taxon>
        <taxon>Anthemidinae</taxon>
        <taxon>Tanacetum</taxon>
    </lineage>
</organism>
<dbReference type="Pfam" id="PF14223">
    <property type="entry name" value="Retrotran_gag_2"/>
    <property type="match status" value="1"/>
</dbReference>
<proteinExistence type="predicted"/>
<protein>
    <recommendedName>
        <fullName evidence="3">Integrase, catalytic region, zinc finger, CCHC-type, peptidase aspartic, catalytic</fullName>
    </recommendedName>
</protein>
<keyword evidence="2" id="KW-1185">Reference proteome</keyword>
<gene>
    <name evidence="1" type="ORF">Tco_0936816</name>
</gene>
<evidence type="ECO:0000313" key="1">
    <source>
        <dbReference type="EMBL" id="GJT36951.1"/>
    </source>
</evidence>
<accession>A0ABQ5DCK2</accession>